<feature type="region of interest" description="Disordered" evidence="1">
    <location>
        <begin position="1"/>
        <end position="21"/>
    </location>
</feature>
<organism evidence="2 3">
    <name type="scientific">Eumeta variegata</name>
    <name type="common">Bagworm moth</name>
    <name type="synonym">Eumeta japonica</name>
    <dbReference type="NCBI Taxonomy" id="151549"/>
    <lineage>
        <taxon>Eukaryota</taxon>
        <taxon>Metazoa</taxon>
        <taxon>Ecdysozoa</taxon>
        <taxon>Arthropoda</taxon>
        <taxon>Hexapoda</taxon>
        <taxon>Insecta</taxon>
        <taxon>Pterygota</taxon>
        <taxon>Neoptera</taxon>
        <taxon>Endopterygota</taxon>
        <taxon>Lepidoptera</taxon>
        <taxon>Glossata</taxon>
        <taxon>Ditrysia</taxon>
        <taxon>Tineoidea</taxon>
        <taxon>Psychidae</taxon>
        <taxon>Oiketicinae</taxon>
        <taxon>Eumeta</taxon>
    </lineage>
</organism>
<gene>
    <name evidence="2" type="ORF">EVAR_33117_1</name>
</gene>
<comment type="caution">
    <text evidence="2">The sequence shown here is derived from an EMBL/GenBank/DDBJ whole genome shotgun (WGS) entry which is preliminary data.</text>
</comment>
<protein>
    <submittedName>
        <fullName evidence="2">Uncharacterized protein</fullName>
    </submittedName>
</protein>
<dbReference type="AlphaFoldDB" id="A0A4C1Y9T7"/>
<accession>A0A4C1Y9T7</accession>
<evidence type="ECO:0000313" key="2">
    <source>
        <dbReference type="EMBL" id="GBP71704.1"/>
    </source>
</evidence>
<dbReference type="OrthoDB" id="8240057at2759"/>
<dbReference type="Proteomes" id="UP000299102">
    <property type="component" value="Unassembled WGS sequence"/>
</dbReference>
<dbReference type="EMBL" id="BGZK01001118">
    <property type="protein sequence ID" value="GBP71704.1"/>
    <property type="molecule type" value="Genomic_DNA"/>
</dbReference>
<name>A0A4C1Y9T7_EUMVA</name>
<sequence>MNEGVQAAQRRRQLPPAGASEAMQVDDVIAPISALEYVDIDYGRGANEQVNHQRVDGHYRPYILRDKNHQLLYYERKFTRVFLLESRLLERVYGAGAPQRRGAAVRRQ</sequence>
<evidence type="ECO:0000313" key="3">
    <source>
        <dbReference type="Proteomes" id="UP000299102"/>
    </source>
</evidence>
<proteinExistence type="predicted"/>
<reference evidence="2 3" key="1">
    <citation type="journal article" date="2019" name="Commun. Biol.">
        <title>The bagworm genome reveals a unique fibroin gene that provides high tensile strength.</title>
        <authorList>
            <person name="Kono N."/>
            <person name="Nakamura H."/>
            <person name="Ohtoshi R."/>
            <person name="Tomita M."/>
            <person name="Numata K."/>
            <person name="Arakawa K."/>
        </authorList>
    </citation>
    <scope>NUCLEOTIDE SEQUENCE [LARGE SCALE GENOMIC DNA]</scope>
</reference>
<evidence type="ECO:0000256" key="1">
    <source>
        <dbReference type="SAM" id="MobiDB-lite"/>
    </source>
</evidence>
<keyword evidence="3" id="KW-1185">Reference proteome</keyword>